<dbReference type="GO" id="GO:0016020">
    <property type="term" value="C:membrane"/>
    <property type="evidence" value="ECO:0007669"/>
    <property type="project" value="UniProtKB-SubCell"/>
</dbReference>
<dbReference type="SUPFAM" id="SSF116726">
    <property type="entry name" value="TrkA C-terminal domain-like"/>
    <property type="match status" value="2"/>
</dbReference>
<comment type="subcellular location">
    <subcellularLocation>
        <location evidence="1">Membrane</location>
        <topology evidence="1">Multi-pass membrane protein</topology>
    </subcellularLocation>
</comment>
<feature type="transmembrane region" description="Helical" evidence="7">
    <location>
        <begin position="190"/>
        <end position="209"/>
    </location>
</feature>
<keyword evidence="3" id="KW-0813">Transport</keyword>
<dbReference type="PROSITE" id="PS51202">
    <property type="entry name" value="RCK_C"/>
    <property type="match status" value="2"/>
</dbReference>
<feature type="transmembrane region" description="Helical" evidence="7">
    <location>
        <begin position="427"/>
        <end position="445"/>
    </location>
</feature>
<feature type="transmembrane region" description="Helical" evidence="7">
    <location>
        <begin position="357"/>
        <end position="377"/>
    </location>
</feature>
<reference evidence="9 10" key="1">
    <citation type="submission" date="2016-10" db="EMBL/GenBank/DDBJ databases">
        <authorList>
            <person name="de Groot N.N."/>
        </authorList>
    </citation>
    <scope>NUCLEOTIDE SEQUENCE [LARGE SCALE GENOMIC DNA]</scope>
    <source>
        <strain evidence="9 10">DSM 1736</strain>
    </source>
</reference>
<evidence type="ECO:0000259" key="8">
    <source>
        <dbReference type="PROSITE" id="PS51202"/>
    </source>
</evidence>
<dbReference type="GO" id="GO:0015297">
    <property type="term" value="F:antiporter activity"/>
    <property type="evidence" value="ECO:0007669"/>
    <property type="project" value="InterPro"/>
</dbReference>
<sequence length="760" mass="83800">MHIPELISDLALMLLVAGIMTLIFKRFQQPLVLGYIIAGFMVGPYFTLVPAVTDVVSISTWSEIGIIILMFSLGLEFNLHKLASVGGTAIITAITEVVSMLAIGFACGQLMGWTVMNSVFLGGMLSMSSTTIIIKAFEDLNLKGKKFTELVFGTLIIEDIAGIFMMVMLSTIAVSQGISGGELAAHLLKMIFYLALWLILGIYLLPTILKDVQKLMNDETLLIVSLGICFGMVFLANYLGFSSALGSFLAGSLLAGTIHAEKIEHINKPIKDLFGAIFFISVGMMVDPSLIVKYAGPIVVITIATIFGKAMMSTLGVLLSGQSLKTSILCGFSLAQIGEFSFIIAALGISLGVISDYIYSIIVSVSVITTFTTPFVIRAAEGSYVYLDKYLPKKVSKYLNRHTSENQSETEQDSDWVAFFKKYFSRLILNVVIMLGIILAGTSFLEPFLAAHMPANLAALLATLVTLILMAPFLKQCLFKKNEYFIPLWFKSATNHLPLIMLILLRLGTLVFLVMLPFTIMLNFSTLYILVVAVGLVLLIARSDWLIAPYLKIEARFLANFNERKLEERKGKNIGHSWLDERIHVSKFRCSDQIAVLDKTLADLPETERSKLKIIKIIRGGKHINIPEGSEHIRANDIVFVAGSDKVLDSFAILAKVNLDKKEDGGYATLREFIKNQEAFEEDDQLLCYAVTVEKDSDLAGVAIKDSKIKSEWGGFLLGLERDLYPILAPDINMYIQENDLVWILGTQAMAGKLAKDDLL</sequence>
<dbReference type="PANTHER" id="PTHR42751:SF3">
    <property type="entry name" value="SODIUM_GLUTAMATE SYMPORTER"/>
    <property type="match status" value="1"/>
</dbReference>
<keyword evidence="6 7" id="KW-0472">Membrane</keyword>
<dbReference type="PANTHER" id="PTHR42751">
    <property type="entry name" value="SODIUM/HYDROGEN EXCHANGER FAMILY/TRKA DOMAIN PROTEIN"/>
    <property type="match status" value="1"/>
</dbReference>
<dbReference type="Gene3D" id="3.30.70.1450">
    <property type="entry name" value="Regulator of K+ conductance, C-terminal domain"/>
    <property type="match status" value="2"/>
</dbReference>
<accession>A0A1G9NFP9</accession>
<feature type="transmembrane region" description="Helical" evidence="7">
    <location>
        <begin position="119"/>
        <end position="138"/>
    </location>
</feature>
<keyword evidence="5 7" id="KW-1133">Transmembrane helix</keyword>
<feature type="transmembrane region" description="Helical" evidence="7">
    <location>
        <begin position="298"/>
        <end position="321"/>
    </location>
</feature>
<dbReference type="EMBL" id="FNHB01000001">
    <property type="protein sequence ID" value="SDL85279.1"/>
    <property type="molecule type" value="Genomic_DNA"/>
</dbReference>
<dbReference type="Pfam" id="PF02080">
    <property type="entry name" value="TrkA_C"/>
    <property type="match status" value="2"/>
</dbReference>
<evidence type="ECO:0000256" key="4">
    <source>
        <dbReference type="ARBA" id="ARBA00022692"/>
    </source>
</evidence>
<evidence type="ECO:0000256" key="1">
    <source>
        <dbReference type="ARBA" id="ARBA00004141"/>
    </source>
</evidence>
<evidence type="ECO:0000256" key="3">
    <source>
        <dbReference type="ARBA" id="ARBA00022448"/>
    </source>
</evidence>
<feature type="transmembrane region" description="Helical" evidence="7">
    <location>
        <begin position="89"/>
        <end position="113"/>
    </location>
</feature>
<protein>
    <submittedName>
        <fullName evidence="9">Monovalent cation:H+ antiporter-2, CPA2 family</fullName>
    </submittedName>
</protein>
<comment type="similarity">
    <text evidence="2">Belongs to the monovalent cation:proton antiporter 2 (CPA2) transporter (TC 2.A.37) family.</text>
</comment>
<dbReference type="GO" id="GO:0006813">
    <property type="term" value="P:potassium ion transport"/>
    <property type="evidence" value="ECO:0007669"/>
    <property type="project" value="InterPro"/>
</dbReference>
<keyword evidence="4 7" id="KW-0812">Transmembrane</keyword>
<dbReference type="AlphaFoldDB" id="A0A1G9NFP9"/>
<dbReference type="STRING" id="146817.SAMN04488502_101998"/>
<feature type="transmembrane region" description="Helical" evidence="7">
    <location>
        <begin position="457"/>
        <end position="478"/>
    </location>
</feature>
<feature type="transmembrane region" description="Helical" evidence="7">
    <location>
        <begin position="526"/>
        <end position="547"/>
    </location>
</feature>
<feature type="transmembrane region" description="Helical" evidence="7">
    <location>
        <begin position="221"/>
        <end position="238"/>
    </location>
</feature>
<organism evidence="9 10">
    <name type="scientific">Dendrosporobacter quercicolus</name>
    <dbReference type="NCBI Taxonomy" id="146817"/>
    <lineage>
        <taxon>Bacteria</taxon>
        <taxon>Bacillati</taxon>
        <taxon>Bacillota</taxon>
        <taxon>Negativicutes</taxon>
        <taxon>Selenomonadales</taxon>
        <taxon>Sporomusaceae</taxon>
        <taxon>Dendrosporobacter</taxon>
    </lineage>
</organism>
<feature type="transmembrane region" description="Helical" evidence="7">
    <location>
        <begin position="31"/>
        <end position="52"/>
    </location>
</feature>
<feature type="transmembrane region" description="Helical" evidence="7">
    <location>
        <begin position="150"/>
        <end position="178"/>
    </location>
</feature>
<dbReference type="GO" id="GO:1902600">
    <property type="term" value="P:proton transmembrane transport"/>
    <property type="evidence" value="ECO:0007669"/>
    <property type="project" value="InterPro"/>
</dbReference>
<gene>
    <name evidence="9" type="ORF">SAMN04488502_101998</name>
</gene>
<evidence type="ECO:0000256" key="6">
    <source>
        <dbReference type="ARBA" id="ARBA00023136"/>
    </source>
</evidence>
<evidence type="ECO:0000256" key="7">
    <source>
        <dbReference type="SAM" id="Phobius"/>
    </source>
</evidence>
<dbReference type="RefSeq" id="WP_173812599.1">
    <property type="nucleotide sequence ID" value="NZ_FNHB01000001.1"/>
</dbReference>
<dbReference type="Proteomes" id="UP000214880">
    <property type="component" value="Unassembled WGS sequence"/>
</dbReference>
<feature type="transmembrane region" description="Helical" evidence="7">
    <location>
        <begin position="58"/>
        <end position="77"/>
    </location>
</feature>
<dbReference type="InterPro" id="IPR006153">
    <property type="entry name" value="Cation/H_exchanger_TM"/>
</dbReference>
<proteinExistence type="inferred from homology"/>
<feature type="domain" description="RCK C-terminal" evidence="8">
    <location>
        <begin position="572"/>
        <end position="657"/>
    </location>
</feature>
<keyword evidence="10" id="KW-1185">Reference proteome</keyword>
<feature type="domain" description="RCK C-terminal" evidence="8">
    <location>
        <begin position="675"/>
        <end position="760"/>
    </location>
</feature>
<dbReference type="Pfam" id="PF00999">
    <property type="entry name" value="Na_H_Exchanger"/>
    <property type="match status" value="1"/>
</dbReference>
<evidence type="ECO:0000313" key="10">
    <source>
        <dbReference type="Proteomes" id="UP000214880"/>
    </source>
</evidence>
<feature type="transmembrane region" description="Helical" evidence="7">
    <location>
        <begin position="328"/>
        <end position="351"/>
    </location>
</feature>
<dbReference type="InterPro" id="IPR038770">
    <property type="entry name" value="Na+/solute_symporter_sf"/>
</dbReference>
<name>A0A1G9NFP9_9FIRM</name>
<feature type="transmembrane region" description="Helical" evidence="7">
    <location>
        <begin position="6"/>
        <end position="24"/>
    </location>
</feature>
<feature type="transmembrane region" description="Helical" evidence="7">
    <location>
        <begin position="499"/>
        <end position="520"/>
    </location>
</feature>
<dbReference type="GO" id="GO:0008324">
    <property type="term" value="F:monoatomic cation transmembrane transporter activity"/>
    <property type="evidence" value="ECO:0007669"/>
    <property type="project" value="InterPro"/>
</dbReference>
<evidence type="ECO:0000256" key="5">
    <source>
        <dbReference type="ARBA" id="ARBA00022989"/>
    </source>
</evidence>
<dbReference type="InterPro" id="IPR006037">
    <property type="entry name" value="RCK_C"/>
</dbReference>
<dbReference type="Gene3D" id="1.20.1530.20">
    <property type="match status" value="1"/>
</dbReference>
<evidence type="ECO:0000313" key="9">
    <source>
        <dbReference type="EMBL" id="SDL85279.1"/>
    </source>
</evidence>
<dbReference type="InterPro" id="IPR036721">
    <property type="entry name" value="RCK_C_sf"/>
</dbReference>
<evidence type="ECO:0000256" key="2">
    <source>
        <dbReference type="ARBA" id="ARBA00005551"/>
    </source>
</evidence>